<feature type="region of interest" description="Disordered" evidence="1">
    <location>
        <begin position="25"/>
        <end position="57"/>
    </location>
</feature>
<dbReference type="Pfam" id="PF01547">
    <property type="entry name" value="SBP_bac_1"/>
    <property type="match status" value="1"/>
</dbReference>
<name>E0IFU4_9BACL</name>
<evidence type="ECO:0000313" key="4">
    <source>
        <dbReference type="Proteomes" id="UP000005387"/>
    </source>
</evidence>
<dbReference type="STRING" id="717606.PaecuDRAFT_4449"/>
<dbReference type="Proteomes" id="UP000005387">
    <property type="component" value="Unassembled WGS sequence"/>
</dbReference>
<keyword evidence="4" id="KW-1185">Reference proteome</keyword>
<gene>
    <name evidence="3" type="ORF">PaecuDRAFT_4449</name>
</gene>
<accession>E0IFU4</accession>
<dbReference type="eggNOG" id="COG1653">
    <property type="taxonomic scope" value="Bacteria"/>
</dbReference>
<evidence type="ECO:0000256" key="2">
    <source>
        <dbReference type="SAM" id="SignalP"/>
    </source>
</evidence>
<dbReference type="EMBL" id="AEDD01000014">
    <property type="protein sequence ID" value="EFM08655.1"/>
    <property type="molecule type" value="Genomic_DNA"/>
</dbReference>
<evidence type="ECO:0000313" key="3">
    <source>
        <dbReference type="EMBL" id="EFM08655.1"/>
    </source>
</evidence>
<sequence length="574" mass="64203">MKGKVLKGTSLLLASVMLVGSLAACSSKEEEKKPADETGKTNTAENTTETPTTDKSPITYTMLAADPSPDWNQMQDEVGKKITEKTGVTLKMDFATDANKVALVAASGEYPDIISAKGSSNLFVDAGAVLDLTDLIDQYGPNLKKVYGDYWNRLKWSNDDQGVYVVPTYDGVGNTYFDAGGAFSLQHQAVEEAGYPQIKTVKDYEKVIADYVAKHPTTADGKKTLGLSLLADDWRIMISVTNPAFQATGASDDGEIYIDPKTYQATFHYRRPEEKEYFRWLNHMNDIGLIDPESFVQKEDQYKAKIAQGRVVGVIDQKWGFQSSIDSLKKEGKNAATYGFYSVQMDDKTVDHTFEPTGFMGGYGLMISKDAKNPERIIQMLDYLASEEGQVLINWGIEGKHYNVENGKRVIPQAVQDQKTNDASNFKKTTGIGLYNNYGPHYGDGVQDSTGNYFTTNFPEQIQKTYSEEDKKVLAAYGKTTWKDFYPSEKEFAAKPWGAAWNLPVPSDSDANIIYNKLTPIVRKRIPEIILSKPSEFDAKWDAFLAELDKNGVKKYEEEYTKYIQERVNLWSGR</sequence>
<dbReference type="PANTHER" id="PTHR43649:SF12">
    <property type="entry name" value="DIACETYLCHITOBIOSE BINDING PROTEIN DASA"/>
    <property type="match status" value="1"/>
</dbReference>
<feature type="compositionally biased region" description="Low complexity" evidence="1">
    <location>
        <begin position="40"/>
        <end position="53"/>
    </location>
</feature>
<organism evidence="3 4">
    <name type="scientific">Paenibacillus curdlanolyticus YK9</name>
    <dbReference type="NCBI Taxonomy" id="717606"/>
    <lineage>
        <taxon>Bacteria</taxon>
        <taxon>Bacillati</taxon>
        <taxon>Bacillota</taxon>
        <taxon>Bacilli</taxon>
        <taxon>Bacillales</taxon>
        <taxon>Paenibacillaceae</taxon>
        <taxon>Paenibacillus</taxon>
    </lineage>
</organism>
<dbReference type="CDD" id="cd13582">
    <property type="entry name" value="PBP2_AlgQ_like_3"/>
    <property type="match status" value="1"/>
</dbReference>
<dbReference type="Gene3D" id="3.40.190.10">
    <property type="entry name" value="Periplasmic binding protein-like II"/>
    <property type="match status" value="2"/>
</dbReference>
<reference evidence="3 4" key="1">
    <citation type="submission" date="2010-07" db="EMBL/GenBank/DDBJ databases">
        <title>The draft genome of Paenibacillus curdlanolyticus YK9.</title>
        <authorList>
            <consortium name="US DOE Joint Genome Institute (JGI-PGF)"/>
            <person name="Lucas S."/>
            <person name="Copeland A."/>
            <person name="Lapidus A."/>
            <person name="Cheng J.-F."/>
            <person name="Bruce D."/>
            <person name="Goodwin L."/>
            <person name="Pitluck S."/>
            <person name="Land M.L."/>
            <person name="Hauser L."/>
            <person name="Chang Y.-J."/>
            <person name="Jeffries C."/>
            <person name="Anderson I.J."/>
            <person name="Johnson E."/>
            <person name="Loganathan U."/>
            <person name="Mulhopadhyay B."/>
            <person name="Kyrpides N."/>
            <person name="Woyke T.J."/>
        </authorList>
    </citation>
    <scope>NUCLEOTIDE SEQUENCE [LARGE SCALE GENOMIC DNA]</scope>
    <source>
        <strain evidence="3 4">YK9</strain>
    </source>
</reference>
<dbReference type="PANTHER" id="PTHR43649">
    <property type="entry name" value="ARABINOSE-BINDING PROTEIN-RELATED"/>
    <property type="match status" value="1"/>
</dbReference>
<dbReference type="SUPFAM" id="SSF53850">
    <property type="entry name" value="Periplasmic binding protein-like II"/>
    <property type="match status" value="1"/>
</dbReference>
<feature type="signal peptide" evidence="2">
    <location>
        <begin position="1"/>
        <end position="23"/>
    </location>
</feature>
<dbReference type="RefSeq" id="WP_006040432.1">
    <property type="nucleotide sequence ID" value="NZ_AEDD01000014.1"/>
</dbReference>
<feature type="compositionally biased region" description="Basic and acidic residues" evidence="1">
    <location>
        <begin position="27"/>
        <end position="39"/>
    </location>
</feature>
<evidence type="ECO:0000256" key="1">
    <source>
        <dbReference type="SAM" id="MobiDB-lite"/>
    </source>
</evidence>
<dbReference type="OrthoDB" id="54751at2"/>
<proteinExistence type="predicted"/>
<keyword evidence="2" id="KW-0732">Signal</keyword>
<feature type="chain" id="PRO_5003136546" evidence="2">
    <location>
        <begin position="24"/>
        <end position="574"/>
    </location>
</feature>
<protein>
    <submittedName>
        <fullName evidence="3">Extracellular solute-binding protein family 1</fullName>
    </submittedName>
</protein>
<dbReference type="InterPro" id="IPR050490">
    <property type="entry name" value="Bact_solute-bd_prot1"/>
</dbReference>
<dbReference type="PROSITE" id="PS51257">
    <property type="entry name" value="PROKAR_LIPOPROTEIN"/>
    <property type="match status" value="1"/>
</dbReference>
<dbReference type="InterPro" id="IPR006059">
    <property type="entry name" value="SBP"/>
</dbReference>
<dbReference type="AlphaFoldDB" id="E0IFU4"/>